<accession>A0A402BK48</accession>
<dbReference type="RefSeq" id="WP_126631660.1">
    <property type="nucleotide sequence ID" value="NZ_BIFT01000002.1"/>
</dbReference>
<keyword evidence="9" id="KW-1185">Reference proteome</keyword>
<evidence type="ECO:0000256" key="4">
    <source>
        <dbReference type="ARBA" id="ARBA00023014"/>
    </source>
</evidence>
<evidence type="ECO:0000256" key="1">
    <source>
        <dbReference type="ARBA" id="ARBA00022714"/>
    </source>
</evidence>
<feature type="domain" description="Rieske" evidence="7">
    <location>
        <begin position="171"/>
        <end position="272"/>
    </location>
</feature>
<evidence type="ECO:0000313" key="9">
    <source>
        <dbReference type="Proteomes" id="UP000287171"/>
    </source>
</evidence>
<dbReference type="Pfam" id="PF00355">
    <property type="entry name" value="Rieske"/>
    <property type="match status" value="1"/>
</dbReference>
<keyword evidence="4" id="KW-0411">Iron-sulfur</keyword>
<dbReference type="NCBIfam" id="TIGR01409">
    <property type="entry name" value="TAT_signal_seq"/>
    <property type="match status" value="1"/>
</dbReference>
<dbReference type="GO" id="GO:0051537">
    <property type="term" value="F:2 iron, 2 sulfur cluster binding"/>
    <property type="evidence" value="ECO:0007669"/>
    <property type="project" value="UniProtKB-KW"/>
</dbReference>
<keyword evidence="5" id="KW-1015">Disulfide bond</keyword>
<protein>
    <recommendedName>
        <fullName evidence="7">Rieske domain-containing protein</fullName>
    </recommendedName>
</protein>
<dbReference type="SUPFAM" id="SSF50022">
    <property type="entry name" value="ISP domain"/>
    <property type="match status" value="1"/>
</dbReference>
<dbReference type="InterPro" id="IPR036922">
    <property type="entry name" value="Rieske_2Fe-2S_sf"/>
</dbReference>
<evidence type="ECO:0000313" key="8">
    <source>
        <dbReference type="EMBL" id="GCE31723.1"/>
    </source>
</evidence>
<feature type="region of interest" description="Disordered" evidence="6">
    <location>
        <begin position="75"/>
        <end position="103"/>
    </location>
</feature>
<gene>
    <name evidence="8" type="ORF">KDA_72070</name>
</gene>
<sequence length="276" mass="30072">MADEDQERFEDYLELESYIEALQVGKVAHPPTNLTLEQARIYQMAVLFHSATNEDAEPRPDFVENLKAQLLEAGEQPQISQIESATSPKPLPHEISEPVTKTKGTAQPVRFVSRRHLLAGGAIAAASMVVGAGIGTSINHQTQPQVVTPPPNDAGAAGQRLQMTEGIPTRWQFVTTLADLGDKAIRFTSDAIVGYVVRAKNTTSANSVIALSAACTHKGCLVQWKTSERHFVCPCHGAIFDVQGTQKLTNYAYTLLPLPSLNTKIEDDKVYVEIPL</sequence>
<evidence type="ECO:0000256" key="3">
    <source>
        <dbReference type="ARBA" id="ARBA00023004"/>
    </source>
</evidence>
<name>A0A402BK48_9CHLR</name>
<dbReference type="CDD" id="cd03467">
    <property type="entry name" value="Rieske"/>
    <property type="match status" value="1"/>
</dbReference>
<dbReference type="GO" id="GO:0046872">
    <property type="term" value="F:metal ion binding"/>
    <property type="evidence" value="ECO:0007669"/>
    <property type="project" value="UniProtKB-KW"/>
</dbReference>
<organism evidence="8 9">
    <name type="scientific">Dictyobacter alpinus</name>
    <dbReference type="NCBI Taxonomy" id="2014873"/>
    <lineage>
        <taxon>Bacteria</taxon>
        <taxon>Bacillati</taxon>
        <taxon>Chloroflexota</taxon>
        <taxon>Ktedonobacteria</taxon>
        <taxon>Ktedonobacterales</taxon>
        <taxon>Dictyobacteraceae</taxon>
        <taxon>Dictyobacter</taxon>
    </lineage>
</organism>
<evidence type="ECO:0000256" key="2">
    <source>
        <dbReference type="ARBA" id="ARBA00022723"/>
    </source>
</evidence>
<dbReference type="AlphaFoldDB" id="A0A402BK48"/>
<dbReference type="GO" id="GO:0004497">
    <property type="term" value="F:monooxygenase activity"/>
    <property type="evidence" value="ECO:0007669"/>
    <property type="project" value="UniProtKB-ARBA"/>
</dbReference>
<comment type="caution">
    <text evidence="8">The sequence shown here is derived from an EMBL/GenBank/DDBJ whole genome shotgun (WGS) entry which is preliminary data.</text>
</comment>
<dbReference type="InterPro" id="IPR017941">
    <property type="entry name" value="Rieske_2Fe-2S"/>
</dbReference>
<keyword evidence="2" id="KW-0479">Metal-binding</keyword>
<dbReference type="Proteomes" id="UP000287171">
    <property type="component" value="Unassembled WGS sequence"/>
</dbReference>
<evidence type="ECO:0000256" key="5">
    <source>
        <dbReference type="ARBA" id="ARBA00023157"/>
    </source>
</evidence>
<reference evidence="9" key="1">
    <citation type="submission" date="2018-12" db="EMBL/GenBank/DDBJ databases">
        <title>Tengunoibacter tsumagoiensis gen. nov., sp. nov., Dictyobacter kobayashii sp. nov., D. alpinus sp. nov., and D. joshuensis sp. nov. and description of Dictyobacteraceae fam. nov. within the order Ktedonobacterales isolated from Tengu-no-mugimeshi.</title>
        <authorList>
            <person name="Wang C.M."/>
            <person name="Zheng Y."/>
            <person name="Sakai Y."/>
            <person name="Toyoda A."/>
            <person name="Minakuchi Y."/>
            <person name="Abe K."/>
            <person name="Yokota A."/>
            <person name="Yabe S."/>
        </authorList>
    </citation>
    <scope>NUCLEOTIDE SEQUENCE [LARGE SCALE GENOMIC DNA]</scope>
    <source>
        <strain evidence="9">Uno16</strain>
    </source>
</reference>
<feature type="compositionally biased region" description="Polar residues" evidence="6">
    <location>
        <begin position="77"/>
        <end position="87"/>
    </location>
</feature>
<dbReference type="PROSITE" id="PS51296">
    <property type="entry name" value="RIESKE"/>
    <property type="match status" value="1"/>
</dbReference>
<keyword evidence="1" id="KW-0001">2Fe-2S</keyword>
<proteinExistence type="predicted"/>
<dbReference type="InterPro" id="IPR019546">
    <property type="entry name" value="TAT_signal_bac_arc"/>
</dbReference>
<dbReference type="PANTHER" id="PTHR10134">
    <property type="entry name" value="CYTOCHROME B-C1 COMPLEX SUBUNIT RIESKE, MITOCHONDRIAL"/>
    <property type="match status" value="1"/>
</dbReference>
<dbReference type="Gene3D" id="2.102.10.10">
    <property type="entry name" value="Rieske [2Fe-2S] iron-sulphur domain"/>
    <property type="match status" value="1"/>
</dbReference>
<dbReference type="InterPro" id="IPR014349">
    <property type="entry name" value="Rieske_Fe-S_prot"/>
</dbReference>
<dbReference type="GO" id="GO:0016705">
    <property type="term" value="F:oxidoreductase activity, acting on paired donors, with incorporation or reduction of molecular oxygen"/>
    <property type="evidence" value="ECO:0007669"/>
    <property type="project" value="UniProtKB-ARBA"/>
</dbReference>
<evidence type="ECO:0000259" key="7">
    <source>
        <dbReference type="PROSITE" id="PS51296"/>
    </source>
</evidence>
<dbReference type="EMBL" id="BIFT01000002">
    <property type="protein sequence ID" value="GCE31723.1"/>
    <property type="molecule type" value="Genomic_DNA"/>
</dbReference>
<keyword evidence="3" id="KW-0408">Iron</keyword>
<dbReference type="OrthoDB" id="9767869at2"/>
<evidence type="ECO:0000256" key="6">
    <source>
        <dbReference type="SAM" id="MobiDB-lite"/>
    </source>
</evidence>